<keyword evidence="7" id="KW-1185">Reference proteome</keyword>
<dbReference type="Proteomes" id="UP000431913">
    <property type="component" value="Unassembled WGS sequence"/>
</dbReference>
<dbReference type="EMBL" id="VUNJ01000015">
    <property type="protein sequence ID" value="MST92791.1"/>
    <property type="molecule type" value="Genomic_DNA"/>
</dbReference>
<dbReference type="Pfam" id="PF01865">
    <property type="entry name" value="PhoU_div"/>
    <property type="match status" value="1"/>
</dbReference>
<evidence type="ECO:0000313" key="8">
    <source>
        <dbReference type="Proteomes" id="UP000053433"/>
    </source>
</evidence>
<dbReference type="EMBL" id="WMZU01000028">
    <property type="protein sequence ID" value="MTS28515.1"/>
    <property type="molecule type" value="Genomic_DNA"/>
</dbReference>
<comment type="caution">
    <text evidence="2">The sequence shown here is derived from an EMBL/GenBank/DDBJ whole genome shotgun (WGS) entry which is preliminary data.</text>
</comment>
<proteinExistence type="inferred from homology"/>
<reference evidence="3 8" key="2">
    <citation type="submission" date="2015-10" db="EMBL/GenBank/DDBJ databases">
        <title>A novel member of the family Ruminococcaceae isolated from human faeces.</title>
        <authorList>
            <person name="Shkoporov A.N."/>
            <person name="Chaplin A.V."/>
            <person name="Motuzova O.V."/>
            <person name="Kafarskaia L.I."/>
            <person name="Efimov B.A."/>
        </authorList>
    </citation>
    <scope>NUCLEOTIDE SEQUENCE [LARGE SCALE GENOMIC DNA]</scope>
    <source>
        <strain evidence="3 8">668</strain>
    </source>
</reference>
<gene>
    <name evidence="3" type="ORF">ASJ35_10830</name>
    <name evidence="4" type="ORF">FYJ76_12775</name>
    <name evidence="6" type="ORF">GMD52_02080</name>
    <name evidence="5" type="ORF">GMD59_14650</name>
    <name evidence="2" type="ORF">TQ39_09140</name>
</gene>
<reference evidence="10 11" key="3">
    <citation type="journal article" date="2019" name="Nat. Med.">
        <title>A library of human gut bacterial isolates paired with longitudinal multiomics data enables mechanistic microbiome research.</title>
        <authorList>
            <person name="Poyet M."/>
            <person name="Groussin M."/>
            <person name="Gibbons S.M."/>
            <person name="Avila-Pacheco J."/>
            <person name="Jiang X."/>
            <person name="Kearney S.M."/>
            <person name="Perrotta A.R."/>
            <person name="Berdy B."/>
            <person name="Zhao S."/>
            <person name="Lieberman T.D."/>
            <person name="Swanson P.K."/>
            <person name="Smith M."/>
            <person name="Roesemann S."/>
            <person name="Alexander J.E."/>
            <person name="Rich S.A."/>
            <person name="Livny J."/>
            <person name="Vlamakis H."/>
            <person name="Clish C."/>
            <person name="Bullock K."/>
            <person name="Deik A."/>
            <person name="Scott J."/>
            <person name="Pierce K.A."/>
            <person name="Xavier R.J."/>
            <person name="Alm E.J."/>
        </authorList>
    </citation>
    <scope>NUCLEOTIDE SEQUENCE [LARGE SCALE GENOMIC DNA]</scope>
    <source>
        <strain evidence="5 11">BIOML-A4</strain>
        <strain evidence="6 10">BIOML-A7</strain>
    </source>
</reference>
<dbReference type="EMBL" id="WMZR01000002">
    <property type="protein sequence ID" value="MTS50331.1"/>
    <property type="molecule type" value="Genomic_DNA"/>
</dbReference>
<dbReference type="PANTHER" id="PTHR37298:SF1">
    <property type="entry name" value="UPF0111 PROTEIN YKAA"/>
    <property type="match status" value="1"/>
</dbReference>
<evidence type="ECO:0000313" key="2">
    <source>
        <dbReference type="EMBL" id="KJF39919.1"/>
    </source>
</evidence>
<evidence type="ECO:0000313" key="4">
    <source>
        <dbReference type="EMBL" id="MST92791.1"/>
    </source>
</evidence>
<dbReference type="Proteomes" id="UP000032483">
    <property type="component" value="Unassembled WGS sequence"/>
</dbReference>
<dbReference type="EMBL" id="JXXK01000011">
    <property type="protein sequence ID" value="KJF39919.1"/>
    <property type="molecule type" value="Genomic_DNA"/>
</dbReference>
<dbReference type="InterPro" id="IPR038078">
    <property type="entry name" value="PhoU-like_sf"/>
</dbReference>
<dbReference type="Gene3D" id="1.20.58.220">
    <property type="entry name" value="Phosphate transport system protein phou homolog 2, domain 2"/>
    <property type="match status" value="1"/>
</dbReference>
<organism evidence="2 7">
    <name type="scientific">Ruthenibacterium lactatiformans</name>
    <dbReference type="NCBI Taxonomy" id="1550024"/>
    <lineage>
        <taxon>Bacteria</taxon>
        <taxon>Bacillati</taxon>
        <taxon>Bacillota</taxon>
        <taxon>Clostridia</taxon>
        <taxon>Eubacteriales</taxon>
        <taxon>Oscillospiraceae</taxon>
        <taxon>Ruthenibacterium</taxon>
    </lineage>
</organism>
<evidence type="ECO:0000313" key="10">
    <source>
        <dbReference type="Proteomes" id="UP000449193"/>
    </source>
</evidence>
<dbReference type="GeneID" id="42856750"/>
<reference evidence="4 9" key="4">
    <citation type="submission" date="2019-08" db="EMBL/GenBank/DDBJ databases">
        <title>In-depth cultivation of the pig gut microbiome towards novel bacterial diversity and tailored functional studies.</title>
        <authorList>
            <person name="Wylensek D."/>
            <person name="Hitch T.C.A."/>
            <person name="Clavel T."/>
        </authorList>
    </citation>
    <scope>NUCLEOTIDE SEQUENCE [LARGE SCALE GENOMIC DNA]</scope>
    <source>
        <strain evidence="4 9">WCA3-601-WT-6J</strain>
    </source>
</reference>
<protein>
    <submittedName>
        <fullName evidence="4">DUF47 family protein</fullName>
    </submittedName>
</protein>
<accession>A0A0D8IZJ9</accession>
<evidence type="ECO:0000313" key="9">
    <source>
        <dbReference type="Proteomes" id="UP000431913"/>
    </source>
</evidence>
<dbReference type="EMBL" id="LMUA01000013">
    <property type="protein sequence ID" value="KUE76062.1"/>
    <property type="molecule type" value="Genomic_DNA"/>
</dbReference>
<dbReference type="InterPro" id="IPR052912">
    <property type="entry name" value="UPF0111_domain"/>
</dbReference>
<dbReference type="Proteomes" id="UP000449193">
    <property type="component" value="Unassembled WGS sequence"/>
</dbReference>
<evidence type="ECO:0000313" key="7">
    <source>
        <dbReference type="Proteomes" id="UP000032483"/>
    </source>
</evidence>
<comment type="similarity">
    <text evidence="1">Belongs to the UPF0111 family.</text>
</comment>
<evidence type="ECO:0000256" key="1">
    <source>
        <dbReference type="ARBA" id="ARBA00008591"/>
    </source>
</evidence>
<sequence>MARKKETDYFEAFVGGVNSACAAADMLCTVFDHYEPEALPGHIEAMHKIEHSADIAKHGTMEQLVREFLPPIDREDIMELSGTIDDVTDSIEDVLLRLYMFNIRTLRPEAQAFAQVIADCCAALKTMMEEFPNFRRSKTIHTQIVEINGLEEQGDKLYTDAMHTLYADASTPVDVMAWTALFDRLEKCCDKCEDVADVVERVILKNS</sequence>
<dbReference type="Proteomes" id="UP000472755">
    <property type="component" value="Unassembled WGS sequence"/>
</dbReference>
<accession>A0A0W7TQI4</accession>
<dbReference type="AlphaFoldDB" id="A0A0D8IZJ9"/>
<evidence type="ECO:0000313" key="6">
    <source>
        <dbReference type="EMBL" id="MTS50331.1"/>
    </source>
</evidence>
<dbReference type="Proteomes" id="UP000053433">
    <property type="component" value="Unassembled WGS sequence"/>
</dbReference>
<evidence type="ECO:0000313" key="3">
    <source>
        <dbReference type="EMBL" id="KUE76062.1"/>
    </source>
</evidence>
<dbReference type="InterPro" id="IPR018445">
    <property type="entry name" value="Put_Phosphate_transp_reg"/>
</dbReference>
<dbReference type="RefSeq" id="WP_009323721.1">
    <property type="nucleotide sequence ID" value="NZ_CAOJUJ010000012.1"/>
</dbReference>
<dbReference type="PANTHER" id="PTHR37298">
    <property type="entry name" value="UPF0111 PROTEIN YKAA"/>
    <property type="match status" value="1"/>
</dbReference>
<reference evidence="2" key="1">
    <citation type="submission" date="2015-02" db="EMBL/GenBank/DDBJ databases">
        <title>A novel member of the family Ruminococcaceae isolated from human feces.</title>
        <authorList>
            <person name="Shkoporov A.N."/>
            <person name="Chaplin A.V."/>
            <person name="Motuzova O.V."/>
            <person name="Kafarskaia L.I."/>
            <person name="Khokhlova E.V."/>
            <person name="Efimov B.A."/>
        </authorList>
    </citation>
    <scope>NUCLEOTIDE SEQUENCE [LARGE SCALE GENOMIC DNA]</scope>
    <source>
        <strain evidence="2">585-1</strain>
    </source>
</reference>
<evidence type="ECO:0000313" key="5">
    <source>
        <dbReference type="EMBL" id="MTS28515.1"/>
    </source>
</evidence>
<name>A0A0D8IZJ9_9FIRM</name>
<evidence type="ECO:0000313" key="11">
    <source>
        <dbReference type="Proteomes" id="UP000472755"/>
    </source>
</evidence>